<keyword evidence="1" id="KW-1133">Transmembrane helix</keyword>
<accession>W4IJV3</accession>
<evidence type="ECO:0000313" key="2">
    <source>
        <dbReference type="EMBL" id="ETW43324.1"/>
    </source>
</evidence>
<evidence type="ECO:0000256" key="1">
    <source>
        <dbReference type="SAM" id="Phobius"/>
    </source>
</evidence>
<evidence type="ECO:0000313" key="3">
    <source>
        <dbReference type="Proteomes" id="UP000019114"/>
    </source>
</evidence>
<reference evidence="2 3" key="2">
    <citation type="submission" date="2013-02" db="EMBL/GenBank/DDBJ databases">
        <title>The Genome Sequence of Plasmodium falciparum NF135/5.C10.</title>
        <authorList>
            <consortium name="The Broad Institute Genome Sequencing Platform"/>
            <consortium name="The Broad Institute Genome Sequencing Center for Infectious Disease"/>
            <person name="Neafsey D."/>
            <person name="Cheeseman I."/>
            <person name="Volkman S."/>
            <person name="Adams J."/>
            <person name="Walker B."/>
            <person name="Young S.K."/>
            <person name="Zeng Q."/>
            <person name="Gargeya S."/>
            <person name="Fitzgerald M."/>
            <person name="Haas B."/>
            <person name="Abouelleil A."/>
            <person name="Alvarado L."/>
            <person name="Arachchi H.M."/>
            <person name="Berlin A.M."/>
            <person name="Chapman S.B."/>
            <person name="Dewar J."/>
            <person name="Goldberg J."/>
            <person name="Griggs A."/>
            <person name="Gujja S."/>
            <person name="Hansen M."/>
            <person name="Howarth C."/>
            <person name="Imamovic A."/>
            <person name="Larimer J."/>
            <person name="McCowan C."/>
            <person name="Murphy C."/>
            <person name="Neiman D."/>
            <person name="Pearson M."/>
            <person name="Priest M."/>
            <person name="Roberts A."/>
            <person name="Saif S."/>
            <person name="Shea T."/>
            <person name="Sisk P."/>
            <person name="Sykes S."/>
            <person name="Wortman J."/>
            <person name="Nusbaum C."/>
            <person name="Birren B."/>
        </authorList>
    </citation>
    <scope>NUCLEOTIDE SEQUENCE [LARGE SCALE GENOMIC DNA]</scope>
    <source>
        <strain evidence="2 3">NF135/5.C10</strain>
    </source>
</reference>
<keyword evidence="1" id="KW-0812">Transmembrane</keyword>
<keyword evidence="1" id="KW-0472">Membrane</keyword>
<sequence length="696" mass="80522">MINMSSKINKQLDSQDISSLNNFKRASEVLKESLATMHSLDIIRNDGSVDFSKYTLDWYSKANMREKYSIEKSKEKKKKKKKKKKNIYIYIYIYILLVYANIEQLEMDLLVQKFITENLNASKLLKLYDDSANDYVSPMHTDVCGQLGSIILSYMFEKAYKSSINHDISYFQKYLPRLKYRIQNMIQKGTLLLLEKGLDDSLYTFKSKISDIMEKKFGFNDMCTDKCMDETIKADYDLSEYKNEFSPSKTAQRRADLVKLLMYYYRDKIYNIETSADVVLIMLLYLNSANELSEKGYLDVSSISTDDEFNLINKTIDRSHKFNKKIKIKKKTFFKIAPFNFFREETQEKTGNESIFAIDDIIKTSLLAKKSQNYNSLYETTKDLWNQIQNMYSASYGFVQSKKIKTNKFVGSKIRNVGFLLRWFNYNKTPSKNINFLVNNFSPLVSISLQLGYQLNVDNLDQNTLHIGLSKTRKVYDGRKYVDELEILKGDGVKNIYMKGLNEDNERIYELQNNMRVSEFDYAIQNPDANIIVFDGNNYISSYALRNMGLEHERIVWAGPSVGWTAEFALSAISDNPLPIFDGSAWVLLEKLSIRSILGKHLPSDVNGNSLANTVNFVILNKDGKPILKNTTQKGPVEKAVDIIYNKCRMKTDKIVLGCIHDYGGREKKKLLGLIKLPLIRRQDVIILIVVKILIM</sequence>
<name>W4IJV3_PLAFA</name>
<proteinExistence type="predicted"/>
<dbReference type="Proteomes" id="UP000019114">
    <property type="component" value="Unassembled WGS sequence"/>
</dbReference>
<dbReference type="OrthoDB" id="329794at2759"/>
<reference evidence="2 3" key="1">
    <citation type="submission" date="2013-02" db="EMBL/GenBank/DDBJ databases">
        <title>The Genome Annotation of Plasmodium falciparum NF135/5.C10.</title>
        <authorList>
            <consortium name="The Broad Institute Genome Sequencing Platform"/>
            <consortium name="The Broad Institute Genome Sequencing Center for Infectious Disease"/>
            <person name="Neafsey D."/>
            <person name="Hoffman S."/>
            <person name="Volkman S."/>
            <person name="Rosenthal P."/>
            <person name="Walker B."/>
            <person name="Young S.K."/>
            <person name="Zeng Q."/>
            <person name="Gargeya S."/>
            <person name="Fitzgerald M."/>
            <person name="Haas B."/>
            <person name="Abouelleil A."/>
            <person name="Allen A.W."/>
            <person name="Alvarado L."/>
            <person name="Arachchi H.M."/>
            <person name="Berlin A.M."/>
            <person name="Chapman S.B."/>
            <person name="Gainer-Dewar J."/>
            <person name="Goldberg J."/>
            <person name="Griggs A."/>
            <person name="Gujja S."/>
            <person name="Hansen M."/>
            <person name="Howarth C."/>
            <person name="Imamovic A."/>
            <person name="Ireland A."/>
            <person name="Larimer J."/>
            <person name="McCowan C."/>
            <person name="Murphy C."/>
            <person name="Pearson M."/>
            <person name="Poon T.W."/>
            <person name="Priest M."/>
            <person name="Roberts A."/>
            <person name="Saif S."/>
            <person name="Shea T."/>
            <person name="Sisk P."/>
            <person name="Sykes S."/>
            <person name="Wortman J."/>
            <person name="Nusbaum C."/>
            <person name="Birren B."/>
        </authorList>
    </citation>
    <scope>NUCLEOTIDE SEQUENCE [LARGE SCALE GENOMIC DNA]</scope>
    <source>
        <strain evidence="2 3">NF135/5.C10</strain>
    </source>
</reference>
<gene>
    <name evidence="2" type="ORF">PFNF135_02237</name>
</gene>
<dbReference type="AlphaFoldDB" id="W4IJV3"/>
<organism evidence="2 3">
    <name type="scientific">Plasmodium falciparum NF135/5.C10</name>
    <dbReference type="NCBI Taxonomy" id="1036726"/>
    <lineage>
        <taxon>Eukaryota</taxon>
        <taxon>Sar</taxon>
        <taxon>Alveolata</taxon>
        <taxon>Apicomplexa</taxon>
        <taxon>Aconoidasida</taxon>
        <taxon>Haemosporida</taxon>
        <taxon>Plasmodiidae</taxon>
        <taxon>Plasmodium</taxon>
        <taxon>Plasmodium (Laverania)</taxon>
    </lineage>
</organism>
<protein>
    <submittedName>
        <fullName evidence="2">Uncharacterized protein</fullName>
    </submittedName>
</protein>
<dbReference type="EMBL" id="KI926044">
    <property type="protein sequence ID" value="ETW43324.1"/>
    <property type="molecule type" value="Genomic_DNA"/>
</dbReference>
<feature type="transmembrane region" description="Helical" evidence="1">
    <location>
        <begin position="86"/>
        <end position="102"/>
    </location>
</feature>